<evidence type="ECO:0000313" key="9">
    <source>
        <dbReference type="Proteomes" id="UP000016584"/>
    </source>
</evidence>
<proteinExistence type="predicted"/>
<dbReference type="CDD" id="cd17324">
    <property type="entry name" value="MFS_NepI_like"/>
    <property type="match status" value="1"/>
</dbReference>
<feature type="transmembrane region" description="Helical" evidence="6">
    <location>
        <begin position="256"/>
        <end position="274"/>
    </location>
</feature>
<dbReference type="RefSeq" id="WP_021070376.1">
    <property type="nucleotide sequence ID" value="NZ_ATDL01000015.1"/>
</dbReference>
<feature type="transmembrane region" description="Helical" evidence="6">
    <location>
        <begin position="223"/>
        <end position="244"/>
    </location>
</feature>
<dbReference type="InterPro" id="IPR036259">
    <property type="entry name" value="MFS_trans_sf"/>
</dbReference>
<dbReference type="Proteomes" id="UP000016584">
    <property type="component" value="Unassembled WGS sequence"/>
</dbReference>
<dbReference type="AlphaFoldDB" id="U2J891"/>
<dbReference type="InterPro" id="IPR050189">
    <property type="entry name" value="MFS_Efflux_Transporters"/>
</dbReference>
<feature type="transmembrane region" description="Helical" evidence="6">
    <location>
        <begin position="141"/>
        <end position="161"/>
    </location>
</feature>
<dbReference type="GO" id="GO:0005886">
    <property type="term" value="C:plasma membrane"/>
    <property type="evidence" value="ECO:0007669"/>
    <property type="project" value="UniProtKB-SubCell"/>
</dbReference>
<keyword evidence="4 6" id="KW-1133">Transmembrane helix</keyword>
<keyword evidence="3 6" id="KW-0812">Transmembrane</keyword>
<organism evidence="8 9">
    <name type="scientific">Sphingobacterium paucimobilis HER1398</name>
    <dbReference type="NCBI Taxonomy" id="1346330"/>
    <lineage>
        <taxon>Bacteria</taxon>
        <taxon>Pseudomonadati</taxon>
        <taxon>Bacteroidota</taxon>
        <taxon>Sphingobacteriia</taxon>
        <taxon>Sphingobacteriales</taxon>
        <taxon>Sphingobacteriaceae</taxon>
        <taxon>Sphingobacterium</taxon>
    </lineage>
</organism>
<gene>
    <name evidence="8" type="ORF">M472_08880</name>
</gene>
<dbReference type="Pfam" id="PF07690">
    <property type="entry name" value="MFS_1"/>
    <property type="match status" value="1"/>
</dbReference>
<feature type="transmembrane region" description="Helical" evidence="6">
    <location>
        <begin position="286"/>
        <end position="304"/>
    </location>
</feature>
<feature type="domain" description="Major facilitator superfamily (MFS) profile" evidence="7">
    <location>
        <begin position="17"/>
        <end position="407"/>
    </location>
</feature>
<dbReference type="InterPro" id="IPR011701">
    <property type="entry name" value="MFS"/>
</dbReference>
<dbReference type="eggNOG" id="COG2814">
    <property type="taxonomic scope" value="Bacteria"/>
</dbReference>
<feature type="transmembrane region" description="Helical" evidence="6">
    <location>
        <begin position="83"/>
        <end position="102"/>
    </location>
</feature>
<accession>U2J891</accession>
<sequence>MSDKSALSGFSSYERTVIFLLSITQFTVVLDFMVMSPLGDMLVKSMDINASSFGNIVSAYAYSAGISGLLTAGFADRFDRKKLLVFFYVGFVIGTMFCGIADSYATIVAARIITGLFGGVIGSISMAILTDVFPLQKRGRVMGFIQMGFGASQVLGIPIGLYIANHQGWEAPFIYIAGFSVLILLGIIFLLKPVNAHLGIRSKDSNVFSHLLSTLRRPAYQRGFLTTSLLSLGGFMMMPYGTIFAVNNLDVHEDQLPVLFMVSGLVSLLFMPIIGRLSDKVDKFKLFGVGSLWLIVFCIIYTNLSGIPFWMVLIFNTGIMLGVLCRMVPSMALISAVPDDSDRGAYMSIQSSLQQIAGGIAATVAGLIVYQKSPAAPLEHYDMVGYVVSVCVLLTIVLMFYINRYVRVKNKKNDMDDRSRMIES</sequence>
<evidence type="ECO:0000256" key="6">
    <source>
        <dbReference type="SAM" id="Phobius"/>
    </source>
</evidence>
<dbReference type="Gene3D" id="1.20.1250.20">
    <property type="entry name" value="MFS general substrate transporter like domains"/>
    <property type="match status" value="1"/>
</dbReference>
<protein>
    <recommendedName>
        <fullName evidence="7">Major facilitator superfamily (MFS) profile domain-containing protein</fullName>
    </recommendedName>
</protein>
<comment type="caution">
    <text evidence="8">The sequence shown here is derived from an EMBL/GenBank/DDBJ whole genome shotgun (WGS) entry which is preliminary data.</text>
</comment>
<evidence type="ECO:0000256" key="1">
    <source>
        <dbReference type="ARBA" id="ARBA00004651"/>
    </source>
</evidence>
<dbReference type="GO" id="GO:0022857">
    <property type="term" value="F:transmembrane transporter activity"/>
    <property type="evidence" value="ECO:0007669"/>
    <property type="project" value="InterPro"/>
</dbReference>
<feature type="transmembrane region" description="Helical" evidence="6">
    <location>
        <begin position="53"/>
        <end position="71"/>
    </location>
</feature>
<keyword evidence="2" id="KW-1003">Cell membrane</keyword>
<keyword evidence="9" id="KW-1185">Reference proteome</keyword>
<dbReference type="PANTHER" id="PTHR43124">
    <property type="entry name" value="PURINE EFFLUX PUMP PBUE"/>
    <property type="match status" value="1"/>
</dbReference>
<dbReference type="PATRIC" id="fig|1346330.5.peg.2214"/>
<name>U2J891_9SPHI</name>
<feature type="transmembrane region" description="Helical" evidence="6">
    <location>
        <begin position="173"/>
        <end position="191"/>
    </location>
</feature>
<evidence type="ECO:0000256" key="5">
    <source>
        <dbReference type="ARBA" id="ARBA00023136"/>
    </source>
</evidence>
<dbReference type="PANTHER" id="PTHR43124:SF3">
    <property type="entry name" value="CHLORAMPHENICOL EFFLUX PUMP RV0191"/>
    <property type="match status" value="1"/>
</dbReference>
<evidence type="ECO:0000256" key="4">
    <source>
        <dbReference type="ARBA" id="ARBA00022989"/>
    </source>
</evidence>
<feature type="transmembrane region" description="Helical" evidence="6">
    <location>
        <begin position="12"/>
        <end position="33"/>
    </location>
</feature>
<evidence type="ECO:0000259" key="7">
    <source>
        <dbReference type="PROSITE" id="PS50850"/>
    </source>
</evidence>
<dbReference type="PROSITE" id="PS50850">
    <property type="entry name" value="MFS"/>
    <property type="match status" value="1"/>
</dbReference>
<evidence type="ECO:0000313" key="8">
    <source>
        <dbReference type="EMBL" id="ERJ58883.1"/>
    </source>
</evidence>
<dbReference type="EMBL" id="ATDL01000015">
    <property type="protein sequence ID" value="ERJ58883.1"/>
    <property type="molecule type" value="Genomic_DNA"/>
</dbReference>
<feature type="transmembrane region" description="Helical" evidence="6">
    <location>
        <begin position="355"/>
        <end position="371"/>
    </location>
</feature>
<dbReference type="STRING" id="1346330.M472_08880"/>
<dbReference type="SUPFAM" id="SSF103473">
    <property type="entry name" value="MFS general substrate transporter"/>
    <property type="match status" value="1"/>
</dbReference>
<reference evidence="8 9" key="1">
    <citation type="journal article" date="2013" name="Genome Announc.">
        <title>The Draft Genome Sequence of Sphingomonas paucimobilis Strain HER1398 (Proteobacteria), Host to the Giant PAU Phage, Indicates That It Is a Member of the Genus Sphingobacterium (Bacteroidetes).</title>
        <authorList>
            <person name="White R.A.III."/>
            <person name="Suttle C.A."/>
        </authorList>
    </citation>
    <scope>NUCLEOTIDE SEQUENCE [LARGE SCALE GENOMIC DNA]</scope>
    <source>
        <strain evidence="8 9">HER1398</strain>
    </source>
</reference>
<evidence type="ECO:0000256" key="3">
    <source>
        <dbReference type="ARBA" id="ARBA00022692"/>
    </source>
</evidence>
<feature type="transmembrane region" description="Helical" evidence="6">
    <location>
        <begin position="108"/>
        <end position="129"/>
    </location>
</feature>
<keyword evidence="5 6" id="KW-0472">Membrane</keyword>
<feature type="transmembrane region" description="Helical" evidence="6">
    <location>
        <begin position="310"/>
        <end position="334"/>
    </location>
</feature>
<comment type="subcellular location">
    <subcellularLocation>
        <location evidence="1">Cell membrane</location>
        <topology evidence="1">Multi-pass membrane protein</topology>
    </subcellularLocation>
</comment>
<dbReference type="InterPro" id="IPR020846">
    <property type="entry name" value="MFS_dom"/>
</dbReference>
<feature type="transmembrane region" description="Helical" evidence="6">
    <location>
        <begin position="383"/>
        <end position="402"/>
    </location>
</feature>
<evidence type="ECO:0000256" key="2">
    <source>
        <dbReference type="ARBA" id="ARBA00022475"/>
    </source>
</evidence>
<dbReference type="OrthoDB" id="9812221at2"/>